<dbReference type="Pfam" id="PF04616">
    <property type="entry name" value="Glyco_hydro_43"/>
    <property type="match status" value="1"/>
</dbReference>
<accession>A0A9W8R1Q2</accession>
<dbReference type="PANTHER" id="PTHR42812:SF12">
    <property type="entry name" value="BETA-XYLOSIDASE-RELATED"/>
    <property type="match status" value="1"/>
</dbReference>
<dbReference type="Proteomes" id="UP001152087">
    <property type="component" value="Unassembled WGS sequence"/>
</dbReference>
<feature type="site" description="Important for catalytic activity, responsible for pKa modulation of the active site Glu and correct orientation of both the proton donor and substrate" evidence="5">
    <location>
        <position position="147"/>
    </location>
</feature>
<dbReference type="GO" id="GO:0004553">
    <property type="term" value="F:hydrolase activity, hydrolyzing O-glycosyl compounds"/>
    <property type="evidence" value="ECO:0007669"/>
    <property type="project" value="InterPro"/>
</dbReference>
<organism evidence="8 9">
    <name type="scientific">Fusarium falciforme</name>
    <dbReference type="NCBI Taxonomy" id="195108"/>
    <lineage>
        <taxon>Eukaryota</taxon>
        <taxon>Fungi</taxon>
        <taxon>Dikarya</taxon>
        <taxon>Ascomycota</taxon>
        <taxon>Pezizomycotina</taxon>
        <taxon>Sordariomycetes</taxon>
        <taxon>Hypocreomycetidae</taxon>
        <taxon>Hypocreales</taxon>
        <taxon>Nectriaceae</taxon>
        <taxon>Fusarium</taxon>
        <taxon>Fusarium solani species complex</taxon>
    </lineage>
</organism>
<evidence type="ECO:0000256" key="4">
    <source>
        <dbReference type="PIRSR" id="PIRSR606710-1"/>
    </source>
</evidence>
<evidence type="ECO:0000256" key="1">
    <source>
        <dbReference type="ARBA" id="ARBA00009865"/>
    </source>
</evidence>
<name>A0A9W8R1Q2_9HYPO</name>
<proteinExistence type="inferred from homology"/>
<dbReference type="InterPro" id="IPR013320">
    <property type="entry name" value="ConA-like_dom_sf"/>
</dbReference>
<dbReference type="Pfam" id="PF17851">
    <property type="entry name" value="GH43_C2"/>
    <property type="match status" value="1"/>
</dbReference>
<feature type="active site" description="Proton donor" evidence="4">
    <location>
        <position position="201"/>
    </location>
</feature>
<protein>
    <recommendedName>
        <fullName evidence="7">Beta-xylosidase C-terminal Concanavalin A-like domain-containing protein</fullName>
    </recommendedName>
</protein>
<keyword evidence="9" id="KW-1185">Reference proteome</keyword>
<comment type="similarity">
    <text evidence="1 6">Belongs to the glycosyl hydrolase 43 family.</text>
</comment>
<comment type="caution">
    <text evidence="8">The sequence shown here is derived from an EMBL/GenBank/DDBJ whole genome shotgun (WGS) entry which is preliminary data.</text>
</comment>
<evidence type="ECO:0000256" key="6">
    <source>
        <dbReference type="RuleBase" id="RU361187"/>
    </source>
</evidence>
<evidence type="ECO:0000256" key="5">
    <source>
        <dbReference type="PIRSR" id="PIRSR606710-2"/>
    </source>
</evidence>
<dbReference type="Gene3D" id="2.60.120.200">
    <property type="match status" value="1"/>
</dbReference>
<dbReference type="GO" id="GO:0005975">
    <property type="term" value="P:carbohydrate metabolic process"/>
    <property type="evidence" value="ECO:0007669"/>
    <property type="project" value="InterPro"/>
</dbReference>
<dbReference type="EMBL" id="JAOQAV010000024">
    <property type="protein sequence ID" value="KAJ4185184.1"/>
    <property type="molecule type" value="Genomic_DNA"/>
</dbReference>
<dbReference type="InterPro" id="IPR006710">
    <property type="entry name" value="Glyco_hydro_43"/>
</dbReference>
<evidence type="ECO:0000256" key="3">
    <source>
        <dbReference type="ARBA" id="ARBA00023295"/>
    </source>
</evidence>
<feature type="active site" description="Proton acceptor" evidence="4">
    <location>
        <position position="16"/>
    </location>
</feature>
<evidence type="ECO:0000256" key="2">
    <source>
        <dbReference type="ARBA" id="ARBA00022801"/>
    </source>
</evidence>
<sequence>MTTRNINPIIPGFAPDPAIVSVSGWYFLVTSSFHLFPGLPVYASKDLVSWRHIGNAINRSDQLKLSKSTTRLNVPSASSGGKVRPATAGLFAPTIRHHASTFYIVCTNALFDKERGVVDKRNFIISTTDIWSSSWSNPVYFDFVGIDPDIFFDEGRKIYITGSATPGPWTRINCFQIDIETGTRLSEEQTIWTGTGGIYPEGPHIYKRKGWYYLLIAEGGTHLNHMITMARSRTIWGPYESCPDNPILTASGTGEYVQHTGHGDLFEDHNGQWWVVCLAVRKDGDGRFAMSRETFLTSAEWVSEWPSVQPVKLLFEAMSTLNDNAELSAAPYVDYVYIRDANLSNYHFSEAGYNITLTASSVDLTDPEASPTFVGKRQRALAGKCSASIAGICGPWASTGLKCGLAYYKDEHRYFRIFFDASDSSIGFEEKNTAQGIHKTARHKLEETPDLVSLLMTYTEQEFRLMYTTASRPGRAWTRLAAVDTLDLTDPDFVGPVIGIFAVSDSEGPNVDFKEFQCNSELQ</sequence>
<dbReference type="PANTHER" id="PTHR42812">
    <property type="entry name" value="BETA-XYLOSIDASE"/>
    <property type="match status" value="1"/>
</dbReference>
<dbReference type="AlphaFoldDB" id="A0A9W8R1Q2"/>
<keyword evidence="3 6" id="KW-0326">Glycosidase</keyword>
<gene>
    <name evidence="8" type="ORF">NW755_008628</name>
</gene>
<dbReference type="SUPFAM" id="SSF49899">
    <property type="entry name" value="Concanavalin A-like lectins/glucanases"/>
    <property type="match status" value="1"/>
</dbReference>
<feature type="domain" description="Beta-xylosidase C-terminal Concanavalin A-like" evidence="7">
    <location>
        <begin position="337"/>
        <end position="517"/>
    </location>
</feature>
<dbReference type="OrthoDB" id="408373at2759"/>
<evidence type="ECO:0000313" key="8">
    <source>
        <dbReference type="EMBL" id="KAJ4185184.1"/>
    </source>
</evidence>
<dbReference type="InterPro" id="IPR023296">
    <property type="entry name" value="Glyco_hydro_beta-prop_sf"/>
</dbReference>
<reference evidence="8" key="1">
    <citation type="submission" date="2022-09" db="EMBL/GenBank/DDBJ databases">
        <title>Fusarium specimens isolated from Avocado Roots.</title>
        <authorList>
            <person name="Stajich J."/>
            <person name="Roper C."/>
            <person name="Heimlech-Rivalta G."/>
        </authorList>
    </citation>
    <scope>NUCLEOTIDE SEQUENCE</scope>
    <source>
        <strain evidence="8">A02</strain>
    </source>
</reference>
<evidence type="ECO:0000313" key="9">
    <source>
        <dbReference type="Proteomes" id="UP001152087"/>
    </source>
</evidence>
<dbReference type="SUPFAM" id="SSF75005">
    <property type="entry name" value="Arabinanase/levansucrase/invertase"/>
    <property type="match status" value="1"/>
</dbReference>
<dbReference type="InterPro" id="IPR051795">
    <property type="entry name" value="Glycosyl_Hydrlase_43"/>
</dbReference>
<dbReference type="InterPro" id="IPR041542">
    <property type="entry name" value="GH43_C2"/>
</dbReference>
<dbReference type="CDD" id="cd18617">
    <property type="entry name" value="GH43_XynB-like"/>
    <property type="match status" value="1"/>
</dbReference>
<keyword evidence="2 6" id="KW-0378">Hydrolase</keyword>
<dbReference type="Gene3D" id="2.115.10.20">
    <property type="entry name" value="Glycosyl hydrolase domain, family 43"/>
    <property type="match status" value="1"/>
</dbReference>
<evidence type="ECO:0000259" key="7">
    <source>
        <dbReference type="Pfam" id="PF17851"/>
    </source>
</evidence>